<evidence type="ECO:0000259" key="4">
    <source>
        <dbReference type="SMART" id="SM00065"/>
    </source>
</evidence>
<feature type="domain" description="Histidine kinase/HSP90-like ATPase" evidence="5">
    <location>
        <begin position="468"/>
        <end position="559"/>
    </location>
</feature>
<dbReference type="InterPro" id="IPR003594">
    <property type="entry name" value="HATPase_dom"/>
</dbReference>
<keyword evidence="3" id="KW-0902">Two-component regulatory system</keyword>
<accession>A0ABT6KQG0</accession>
<dbReference type="Gene3D" id="3.30.450.40">
    <property type="match status" value="2"/>
</dbReference>
<organism evidence="6 7">
    <name type="scientific">Antiquaquibacter oligotrophicus</name>
    <dbReference type="NCBI Taxonomy" id="2880260"/>
    <lineage>
        <taxon>Bacteria</taxon>
        <taxon>Bacillati</taxon>
        <taxon>Actinomycetota</taxon>
        <taxon>Actinomycetes</taxon>
        <taxon>Micrococcales</taxon>
        <taxon>Microbacteriaceae</taxon>
        <taxon>Antiquaquibacter</taxon>
    </lineage>
</organism>
<dbReference type="Pfam" id="PF13185">
    <property type="entry name" value="GAF_2"/>
    <property type="match status" value="1"/>
</dbReference>
<keyword evidence="2 6" id="KW-0418">Kinase</keyword>
<dbReference type="InterPro" id="IPR050482">
    <property type="entry name" value="Sensor_HK_TwoCompSys"/>
</dbReference>
<evidence type="ECO:0000259" key="5">
    <source>
        <dbReference type="SMART" id="SM00387"/>
    </source>
</evidence>
<reference evidence="6 7" key="1">
    <citation type="submission" date="2023-04" db="EMBL/GenBank/DDBJ databases">
        <title>Genome Encyclopedia of Bacteria and Archaea VI: Functional Genomics of Type Strains.</title>
        <authorList>
            <person name="Whitman W."/>
        </authorList>
    </citation>
    <scope>NUCLEOTIDE SEQUENCE [LARGE SCALE GENOMIC DNA]</scope>
    <source>
        <strain evidence="6 7">SG_E_30_P1</strain>
    </source>
</reference>
<dbReference type="Gene3D" id="3.30.565.10">
    <property type="entry name" value="Histidine kinase-like ATPase, C-terminal domain"/>
    <property type="match status" value="1"/>
</dbReference>
<evidence type="ECO:0000256" key="1">
    <source>
        <dbReference type="ARBA" id="ARBA00022679"/>
    </source>
</evidence>
<evidence type="ECO:0000313" key="6">
    <source>
        <dbReference type="EMBL" id="MDH6182074.1"/>
    </source>
</evidence>
<dbReference type="InterPro" id="IPR029016">
    <property type="entry name" value="GAF-like_dom_sf"/>
</dbReference>
<dbReference type="PANTHER" id="PTHR24421">
    <property type="entry name" value="NITRATE/NITRITE SENSOR PROTEIN NARX-RELATED"/>
    <property type="match status" value="1"/>
</dbReference>
<dbReference type="InterPro" id="IPR011712">
    <property type="entry name" value="Sig_transdc_His_kin_sub3_dim/P"/>
</dbReference>
<evidence type="ECO:0000313" key="7">
    <source>
        <dbReference type="Proteomes" id="UP001160142"/>
    </source>
</evidence>
<dbReference type="SMART" id="SM00387">
    <property type="entry name" value="HATPase_c"/>
    <property type="match status" value="1"/>
</dbReference>
<dbReference type="EMBL" id="JARXVQ010000001">
    <property type="protein sequence ID" value="MDH6182074.1"/>
    <property type="molecule type" value="Genomic_DNA"/>
</dbReference>
<proteinExistence type="predicted"/>
<dbReference type="Gene3D" id="1.20.5.1930">
    <property type="match status" value="1"/>
</dbReference>
<keyword evidence="7" id="KW-1185">Reference proteome</keyword>
<dbReference type="CDD" id="cd16917">
    <property type="entry name" value="HATPase_UhpB-NarQ-NarX-like"/>
    <property type="match status" value="1"/>
</dbReference>
<dbReference type="SUPFAM" id="SSF55874">
    <property type="entry name" value="ATPase domain of HSP90 chaperone/DNA topoisomerase II/histidine kinase"/>
    <property type="match status" value="1"/>
</dbReference>
<gene>
    <name evidence="6" type="ORF">M2152_002256</name>
</gene>
<dbReference type="Pfam" id="PF02518">
    <property type="entry name" value="HATPase_c"/>
    <property type="match status" value="1"/>
</dbReference>
<dbReference type="InterPro" id="IPR003018">
    <property type="entry name" value="GAF"/>
</dbReference>
<dbReference type="SMART" id="SM00065">
    <property type="entry name" value="GAF"/>
    <property type="match status" value="2"/>
</dbReference>
<feature type="domain" description="GAF" evidence="4">
    <location>
        <begin position="219"/>
        <end position="357"/>
    </location>
</feature>
<dbReference type="InterPro" id="IPR036890">
    <property type="entry name" value="HATPase_C_sf"/>
</dbReference>
<name>A0ABT6KQG0_9MICO</name>
<sequence>MDDAEGLTFPDGPRTELDSSLARLVQSAQEVLATQGRLRNLLKATRSVAGEIELAAVLRTIVEAAVDLVGARYGAVGVIGPDGMLEQFIHVGMPDDLVAHIGHLPQGHGLLGALIEEQQPIRLPDIAADPRSSGFPAGHPPMTTFLGVPIRVRGETYGNLYLAEHEGGPFSAEDEELLVALAATAGAAIDHARLFDESRRRERWTAASAEVTAALLSDDSEQSLAVLADRVALLADADTVCVVLPAAEGRLRVDVVRGDAADTLVGLVFAADGTLAGRAQESGHPHLTDVGDPLDPLALGPTMALPIAIPGERGGVLTVSRAAGRPRFATSDLTLAADFAAQASVGLRLASAQADRRTIAMLEDRSRIARDLHDNVIQRLFAAGLSLQALAGSVDGATRARLAEQVDALDAAIADIRTAIFTMTSSNADERPSLRHRVIDLMGELGEAFPESPRLTFSGAVDLLVTQDLADDMVAVLREALSNAARHAEANDVWVRISALDGVASVVVEDDGVGIPATLQRSSGTANLDARARSRGGEFTLGTREPRGSVVRWAVPLEGE</sequence>
<keyword evidence="1" id="KW-0808">Transferase</keyword>
<feature type="domain" description="GAF" evidence="4">
    <location>
        <begin position="53"/>
        <end position="199"/>
    </location>
</feature>
<dbReference type="Proteomes" id="UP001160142">
    <property type="component" value="Unassembled WGS sequence"/>
</dbReference>
<dbReference type="SUPFAM" id="SSF55781">
    <property type="entry name" value="GAF domain-like"/>
    <property type="match status" value="2"/>
</dbReference>
<dbReference type="RefSeq" id="WP_322134364.1">
    <property type="nucleotide sequence ID" value="NZ_CP085036.1"/>
</dbReference>
<dbReference type="PANTHER" id="PTHR24421:SF56">
    <property type="entry name" value="OXYGEN SENSOR HISTIDINE KINASE RESPONSE REGULATOR DOST"/>
    <property type="match status" value="1"/>
</dbReference>
<dbReference type="GO" id="GO:0016301">
    <property type="term" value="F:kinase activity"/>
    <property type="evidence" value="ECO:0007669"/>
    <property type="project" value="UniProtKB-KW"/>
</dbReference>
<protein>
    <submittedName>
        <fullName evidence="6">Signal transduction histidine kinase</fullName>
    </submittedName>
</protein>
<comment type="caution">
    <text evidence="6">The sequence shown here is derived from an EMBL/GenBank/DDBJ whole genome shotgun (WGS) entry which is preliminary data.</text>
</comment>
<dbReference type="Pfam" id="PF13492">
    <property type="entry name" value="GAF_3"/>
    <property type="match status" value="1"/>
</dbReference>
<dbReference type="Pfam" id="PF07730">
    <property type="entry name" value="HisKA_3"/>
    <property type="match status" value="1"/>
</dbReference>
<evidence type="ECO:0000256" key="3">
    <source>
        <dbReference type="ARBA" id="ARBA00023012"/>
    </source>
</evidence>
<evidence type="ECO:0000256" key="2">
    <source>
        <dbReference type="ARBA" id="ARBA00022777"/>
    </source>
</evidence>